<evidence type="ECO:0000313" key="3">
    <source>
        <dbReference type="Proteomes" id="UP000236634"/>
    </source>
</evidence>
<dbReference type="Proteomes" id="UP000236634">
    <property type="component" value="Unassembled WGS sequence"/>
</dbReference>
<feature type="domain" description="LHH" evidence="1">
    <location>
        <begin position="86"/>
        <end position="161"/>
    </location>
</feature>
<comment type="caution">
    <text evidence="2">The sequence shown here is derived from an EMBL/GenBank/DDBJ whole genome shotgun (WGS) entry which is preliminary data.</text>
</comment>
<evidence type="ECO:0000313" key="2">
    <source>
        <dbReference type="EMBL" id="PNP91223.1"/>
    </source>
</evidence>
<sequence length="174" mass="20580">MRKNTPLSLELQQDISHQTGWSDKVISHIRSMEEAAIYMKAGLVERNIGGRVALIREDINWSDYSIRRNTWLKEYLADWDKWAEYNNADLIGEGFPPRDANGDPYELHHIGQEQDSPFAELTWNEHMGDGNNPILHTSRESKIYRDQFDKEKFLYWQARFKAFTQDELNNIYQK</sequence>
<organism evidence="2 3">
    <name type="scientific">Hoylesella timonensis</name>
    <dbReference type="NCBI Taxonomy" id="386414"/>
    <lineage>
        <taxon>Bacteria</taxon>
        <taxon>Pseudomonadati</taxon>
        <taxon>Bacteroidota</taxon>
        <taxon>Bacteroidia</taxon>
        <taxon>Bacteroidales</taxon>
        <taxon>Prevotellaceae</taxon>
        <taxon>Hoylesella</taxon>
    </lineage>
</organism>
<name>A0A2K0X9M4_9BACT</name>
<dbReference type="AlphaFoldDB" id="A0A2K0X9M4"/>
<dbReference type="InterPro" id="IPR026834">
    <property type="entry name" value="LHH"/>
</dbReference>
<dbReference type="RefSeq" id="WP_103004184.1">
    <property type="nucleotide sequence ID" value="NZ_NBAX01000014.1"/>
</dbReference>
<accession>A0A2K0X9M4</accession>
<proteinExistence type="predicted"/>
<dbReference type="EMBL" id="NBAX01000014">
    <property type="protein sequence ID" value="PNP91223.1"/>
    <property type="molecule type" value="Genomic_DNA"/>
</dbReference>
<reference evidence="2 3" key="1">
    <citation type="submission" date="2017-03" db="EMBL/GenBank/DDBJ databases">
        <authorList>
            <person name="Afonso C.L."/>
            <person name="Miller P.J."/>
            <person name="Scott M.A."/>
            <person name="Spackman E."/>
            <person name="Goraichik I."/>
            <person name="Dimitrov K.M."/>
            <person name="Suarez D.L."/>
            <person name="Swayne D.E."/>
        </authorList>
    </citation>
    <scope>NUCLEOTIDE SEQUENCE [LARGE SCALE GENOMIC DNA]</scope>
    <source>
        <strain evidence="2 3">DNF00076</strain>
    </source>
</reference>
<evidence type="ECO:0000259" key="1">
    <source>
        <dbReference type="Pfam" id="PF14411"/>
    </source>
</evidence>
<dbReference type="Pfam" id="PF14411">
    <property type="entry name" value="LHH"/>
    <property type="match status" value="1"/>
</dbReference>
<protein>
    <recommendedName>
        <fullName evidence="1">LHH domain-containing protein</fullName>
    </recommendedName>
</protein>
<gene>
    <name evidence="2" type="ORF">BFS16_12220</name>
</gene>